<evidence type="ECO:0000313" key="1">
    <source>
        <dbReference type="EMBL" id="PSN62463.1"/>
    </source>
</evidence>
<protein>
    <submittedName>
        <fullName evidence="1">Uncharacterized protein</fullName>
    </submittedName>
</protein>
<feature type="non-terminal residue" evidence="1">
    <location>
        <position position="533"/>
    </location>
</feature>
<dbReference type="AlphaFoldDB" id="A0A2T2NAL3"/>
<accession>A0A2T2NAL3</accession>
<evidence type="ECO:0000313" key="2">
    <source>
        <dbReference type="Proteomes" id="UP000240883"/>
    </source>
</evidence>
<name>A0A2T2NAL3_CORCC</name>
<proteinExistence type="predicted"/>
<gene>
    <name evidence="1" type="ORF">BS50DRAFT_458396</name>
</gene>
<sequence length="533" mass="60652">MAEVQGTISSLQIAQQLLRDFSESCQQFTMLPDRLLDISVDLHAADLSLQNWQTKYDVQDRRPIVYMHVLFGRPGTEQIKRTLDGLKAVARTIREDVWKIIGRALRAKLLNTPDEDSRYNKVLVKDCLNTIRRSRLRSRDFTISVLRKADYLEMRLDRLHRKLSLLERYSEHYLEKEHPDIYQRIRRLPGRRVILKIGHPKHTAMQDSIVKAKSARKDAELLYRASPPGTKNLHIGLAVPQIHPKDFAFLLEHHGLTREVLLSPKLLPPLTDPSTLPSTIPKTLSSLLRHKDESCYILPPDANPKNGAFQLSFPATPLLTDLEHKDPLSALLRAPETAFSPQILYPLDRCAVACGVASAAFRLLGSPWAPFLECGNVRWRRGKEGRWTCMMRAAVGDQGLKRGLERCEREAREGFGRRDLRVHTQVFRAGLVMAELGLKRAVSYVDFDADAKVPRIFVETRHEGRGSGRDGRSEPVEMDAMEIAAEVERETNLHLANMVFSCLEVLQEKGTLAGDKVEERFCSDVLEEVKKLE</sequence>
<dbReference type="Proteomes" id="UP000240883">
    <property type="component" value="Unassembled WGS sequence"/>
</dbReference>
<dbReference type="OrthoDB" id="5374070at2759"/>
<dbReference type="EMBL" id="KZ678141">
    <property type="protein sequence ID" value="PSN62463.1"/>
    <property type="molecule type" value="Genomic_DNA"/>
</dbReference>
<reference evidence="1 2" key="1">
    <citation type="journal article" date="2018" name="Front. Microbiol.">
        <title>Genome-Wide Analysis of Corynespora cassiicola Leaf Fall Disease Putative Effectors.</title>
        <authorList>
            <person name="Lopez D."/>
            <person name="Ribeiro S."/>
            <person name="Label P."/>
            <person name="Fumanal B."/>
            <person name="Venisse J.S."/>
            <person name="Kohler A."/>
            <person name="de Oliveira R.R."/>
            <person name="Labutti K."/>
            <person name="Lipzen A."/>
            <person name="Lail K."/>
            <person name="Bauer D."/>
            <person name="Ohm R.A."/>
            <person name="Barry K.W."/>
            <person name="Spatafora J."/>
            <person name="Grigoriev I.V."/>
            <person name="Martin F.M."/>
            <person name="Pujade-Renaud V."/>
        </authorList>
    </citation>
    <scope>NUCLEOTIDE SEQUENCE [LARGE SCALE GENOMIC DNA]</scope>
    <source>
        <strain evidence="1 2">Philippines</strain>
    </source>
</reference>
<organism evidence="1 2">
    <name type="scientific">Corynespora cassiicola Philippines</name>
    <dbReference type="NCBI Taxonomy" id="1448308"/>
    <lineage>
        <taxon>Eukaryota</taxon>
        <taxon>Fungi</taxon>
        <taxon>Dikarya</taxon>
        <taxon>Ascomycota</taxon>
        <taxon>Pezizomycotina</taxon>
        <taxon>Dothideomycetes</taxon>
        <taxon>Pleosporomycetidae</taxon>
        <taxon>Pleosporales</taxon>
        <taxon>Corynesporascaceae</taxon>
        <taxon>Corynespora</taxon>
    </lineage>
</organism>
<keyword evidence="2" id="KW-1185">Reference proteome</keyword>